<protein>
    <recommendedName>
        <fullName evidence="3">Acetyltransferase, ribosomal protein N-acetylase</fullName>
    </recommendedName>
</protein>
<dbReference type="AlphaFoldDB" id="J7IVU1"/>
<sequence length="47" mass="5686">MLRKMNTQDIPLVEKWLNKEHVRKWFGIQGNGSTLISSRRERSETKW</sequence>
<evidence type="ECO:0008006" key="3">
    <source>
        <dbReference type="Google" id="ProtNLM"/>
    </source>
</evidence>
<dbReference type="RefSeq" id="WP_014903188.1">
    <property type="nucleotide sequence ID" value="NC_018515.1"/>
</dbReference>
<dbReference type="OrthoDB" id="9795206at2"/>
<dbReference type="Gene3D" id="3.40.630.30">
    <property type="match status" value="1"/>
</dbReference>
<name>J7IVU1_DESMD</name>
<keyword evidence="2" id="KW-1185">Reference proteome</keyword>
<dbReference type="Proteomes" id="UP000005262">
    <property type="component" value="Chromosome"/>
</dbReference>
<dbReference type="STRING" id="768704.Desmer_2345"/>
<dbReference type="HOGENOM" id="CLU_3167246_0_0_9"/>
<evidence type="ECO:0000313" key="1">
    <source>
        <dbReference type="EMBL" id="AFQ44274.1"/>
    </source>
</evidence>
<dbReference type="EMBL" id="CP003629">
    <property type="protein sequence ID" value="AFQ44274.1"/>
    <property type="molecule type" value="Genomic_DNA"/>
</dbReference>
<organism evidence="1 2">
    <name type="scientific">Desulfosporosinus meridiei (strain ATCC BAA-275 / DSM 13257 / KCTC 12902 / NCIMB 13706 / S10)</name>
    <dbReference type="NCBI Taxonomy" id="768704"/>
    <lineage>
        <taxon>Bacteria</taxon>
        <taxon>Bacillati</taxon>
        <taxon>Bacillota</taxon>
        <taxon>Clostridia</taxon>
        <taxon>Eubacteriales</taxon>
        <taxon>Desulfitobacteriaceae</taxon>
        <taxon>Desulfosporosinus</taxon>
    </lineage>
</organism>
<gene>
    <name evidence="1" type="ordered locus">Desmer_2345</name>
</gene>
<reference evidence="2" key="2">
    <citation type="submission" date="2012-08" db="EMBL/GenBank/DDBJ databases">
        <title>Finished genome of Desulfosporosinus meridiei DSM 13257.</title>
        <authorList>
            <person name="Huntemann M."/>
            <person name="Wei C.-L."/>
            <person name="Han J."/>
            <person name="Detter J.C."/>
            <person name="Han C."/>
            <person name="Davenport K."/>
            <person name="Daligault H."/>
            <person name="Erkkila T."/>
            <person name="Gu W."/>
            <person name="Munk A.C.C."/>
            <person name="Teshima H."/>
            <person name="Xu Y."/>
            <person name="Chain P."/>
            <person name="Tapia R."/>
            <person name="Chen A."/>
            <person name="Krypides N."/>
            <person name="Mavromatis K."/>
            <person name="Markowitz V."/>
            <person name="Szeto E."/>
            <person name="Ivanova N."/>
            <person name="Mikhailova N."/>
            <person name="Ovchinnikova G."/>
            <person name="Pagani I."/>
            <person name="Pati A."/>
            <person name="Goodwin L."/>
            <person name="Peters L."/>
            <person name="Pitluck S."/>
            <person name="Woyke T."/>
            <person name="Pester M."/>
            <person name="Spring S."/>
            <person name="Ollivier B."/>
            <person name="Rattei T."/>
            <person name="Klenk H.-P."/>
            <person name="Wagner M."/>
            <person name="Loy A."/>
        </authorList>
    </citation>
    <scope>NUCLEOTIDE SEQUENCE [LARGE SCALE GENOMIC DNA]</scope>
    <source>
        <strain evidence="2">ATCC BAA-275 / DSM 13257 / NCIMB 13706 / S10</strain>
    </source>
</reference>
<dbReference type="KEGG" id="dmi:Desmer_2345"/>
<evidence type="ECO:0000313" key="2">
    <source>
        <dbReference type="Proteomes" id="UP000005262"/>
    </source>
</evidence>
<accession>J7IVU1</accession>
<proteinExistence type="predicted"/>
<reference evidence="1 2" key="1">
    <citation type="journal article" date="2012" name="J. Bacteriol.">
        <title>Complete genome sequences of Desulfosporosinus orientis DSM765T, Desulfosporosinus youngiae DSM17734T, Desulfosporosinus meridiei DSM13257T, and Desulfosporosinus acidiphilus DSM22704T.</title>
        <authorList>
            <person name="Pester M."/>
            <person name="Brambilla E."/>
            <person name="Alazard D."/>
            <person name="Rattei T."/>
            <person name="Weinmaier T."/>
            <person name="Han J."/>
            <person name="Lucas S."/>
            <person name="Lapidus A."/>
            <person name="Cheng J.F."/>
            <person name="Goodwin L."/>
            <person name="Pitluck S."/>
            <person name="Peters L."/>
            <person name="Ovchinnikova G."/>
            <person name="Teshima H."/>
            <person name="Detter J.C."/>
            <person name="Han C.S."/>
            <person name="Tapia R."/>
            <person name="Land M.L."/>
            <person name="Hauser L."/>
            <person name="Kyrpides N.C."/>
            <person name="Ivanova N.N."/>
            <person name="Pagani I."/>
            <person name="Huntmann M."/>
            <person name="Wei C.L."/>
            <person name="Davenport K.W."/>
            <person name="Daligault H."/>
            <person name="Chain P.S."/>
            <person name="Chen A."/>
            <person name="Mavromatis K."/>
            <person name="Markowitz V."/>
            <person name="Szeto E."/>
            <person name="Mikhailova N."/>
            <person name="Pati A."/>
            <person name="Wagner M."/>
            <person name="Woyke T."/>
            <person name="Ollivier B."/>
            <person name="Klenk H.P."/>
            <person name="Spring S."/>
            <person name="Loy A."/>
        </authorList>
    </citation>
    <scope>NUCLEOTIDE SEQUENCE [LARGE SCALE GENOMIC DNA]</scope>
    <source>
        <strain evidence="2">ATCC BAA-275 / DSM 13257 / NCIMB 13706 / S10</strain>
    </source>
</reference>